<keyword evidence="1" id="KW-0378">Hydrolase</keyword>
<evidence type="ECO:0000313" key="4">
    <source>
        <dbReference type="EMBL" id="WWD21403.1"/>
    </source>
</evidence>
<dbReference type="PANTHER" id="PTHR48081">
    <property type="entry name" value="AB HYDROLASE SUPERFAMILY PROTEIN C4A8.06C"/>
    <property type="match status" value="1"/>
</dbReference>
<dbReference type="InterPro" id="IPR050300">
    <property type="entry name" value="GDXG_lipolytic_enzyme"/>
</dbReference>
<dbReference type="Pfam" id="PF00326">
    <property type="entry name" value="Peptidase_S9"/>
    <property type="match status" value="1"/>
</dbReference>
<dbReference type="Proteomes" id="UP000322225">
    <property type="component" value="Chromosome 10"/>
</dbReference>
<gene>
    <name evidence="4" type="ORF">CI109_105888</name>
</gene>
<dbReference type="InterPro" id="IPR049492">
    <property type="entry name" value="BD-FAE-like_dom"/>
</dbReference>
<dbReference type="GO" id="GO:0006508">
    <property type="term" value="P:proteolysis"/>
    <property type="evidence" value="ECO:0007669"/>
    <property type="project" value="InterPro"/>
</dbReference>
<accession>A0AAJ8LL78</accession>
<organism evidence="4 5">
    <name type="scientific">Kwoniella shandongensis</name>
    <dbReference type="NCBI Taxonomy" id="1734106"/>
    <lineage>
        <taxon>Eukaryota</taxon>
        <taxon>Fungi</taxon>
        <taxon>Dikarya</taxon>
        <taxon>Basidiomycota</taxon>
        <taxon>Agaricomycotina</taxon>
        <taxon>Tremellomycetes</taxon>
        <taxon>Tremellales</taxon>
        <taxon>Cryptococcaceae</taxon>
        <taxon>Kwoniella</taxon>
    </lineage>
</organism>
<dbReference type="GeneID" id="43590967"/>
<reference evidence="4" key="1">
    <citation type="submission" date="2017-08" db="EMBL/GenBank/DDBJ databases">
        <authorList>
            <person name="Cuomo C."/>
            <person name="Billmyre B."/>
            <person name="Heitman J."/>
        </authorList>
    </citation>
    <scope>NUCLEOTIDE SEQUENCE</scope>
    <source>
        <strain evidence="4">CBS 12478</strain>
    </source>
</reference>
<keyword evidence="5" id="KW-1185">Reference proteome</keyword>
<dbReference type="KEGG" id="ksn:43590967"/>
<feature type="domain" description="BD-FAE-like" evidence="3">
    <location>
        <begin position="70"/>
        <end position="191"/>
    </location>
</feature>
<dbReference type="GO" id="GO:0008236">
    <property type="term" value="F:serine-type peptidase activity"/>
    <property type="evidence" value="ECO:0007669"/>
    <property type="project" value="InterPro"/>
</dbReference>
<evidence type="ECO:0008006" key="6">
    <source>
        <dbReference type="Google" id="ProtNLM"/>
    </source>
</evidence>
<protein>
    <recommendedName>
        <fullName evidence="6">Alpha/beta hydrolase fold-3 domain-containing protein</fullName>
    </recommendedName>
</protein>
<proteinExistence type="predicted"/>
<dbReference type="Pfam" id="PF20434">
    <property type="entry name" value="BD-FAE"/>
    <property type="match status" value="1"/>
</dbReference>
<evidence type="ECO:0000259" key="3">
    <source>
        <dbReference type="Pfam" id="PF20434"/>
    </source>
</evidence>
<dbReference type="EMBL" id="CP144060">
    <property type="protein sequence ID" value="WWD21403.1"/>
    <property type="molecule type" value="Genomic_DNA"/>
</dbReference>
<dbReference type="SUPFAM" id="SSF53474">
    <property type="entry name" value="alpha/beta-Hydrolases"/>
    <property type="match status" value="1"/>
</dbReference>
<name>A0AAJ8LL78_9TREE</name>
<dbReference type="PANTHER" id="PTHR48081:SF3">
    <property type="entry name" value="ALPHA_BETA HYDROLASE FOLD-3 DOMAIN-CONTAINING PROTEIN"/>
    <property type="match status" value="1"/>
</dbReference>
<dbReference type="AlphaFoldDB" id="A0AAJ8LL78"/>
<evidence type="ECO:0000313" key="5">
    <source>
        <dbReference type="Proteomes" id="UP000322225"/>
    </source>
</evidence>
<dbReference type="Gene3D" id="3.40.50.1820">
    <property type="entry name" value="alpha/beta hydrolase"/>
    <property type="match status" value="1"/>
</dbReference>
<feature type="domain" description="Peptidase S9 prolyl oligopeptidase catalytic" evidence="2">
    <location>
        <begin position="288"/>
        <end position="356"/>
    </location>
</feature>
<sequence>MGSQFSSSCTAFVERVYVIHNTTHIFIMPLRPDYPPQTSLLPQAVPRDFTDHTYATKHGVALTLRIWPSPTASPSTPYLLWTHGGAYCTGSHYAPPSWVIPSFRAKGWHVIGIGFRLAPQVWIEDMVEDIKDAFGWLRENLSSILDSQVDIDRYAIGGDSSGGTLSTLVGGMLDPKPKAVLDVYGPVNFLASNFSRPPNPNPSPGTFDYTEDELATALADRDPSHAILAAPFEWESKNISESEIQARWAVTSDVFSLAPRVKLQTAVKDYIGRRGPAVGTVLRLNDLKTEEEKLERRKEWSPHHRADGNYPPTAFLHGLGDAAVPPEQSKEFAKKLKGLGVEVFESYEEDVPHGFDQLYTGPEVDGWDKYIVPLVDFVDKKARAE</sequence>
<dbReference type="InterPro" id="IPR001375">
    <property type="entry name" value="Peptidase_S9_cat"/>
</dbReference>
<dbReference type="RefSeq" id="XP_031858856.2">
    <property type="nucleotide sequence ID" value="XM_032006804.2"/>
</dbReference>
<dbReference type="InterPro" id="IPR029058">
    <property type="entry name" value="AB_hydrolase_fold"/>
</dbReference>
<evidence type="ECO:0000256" key="1">
    <source>
        <dbReference type="ARBA" id="ARBA00022801"/>
    </source>
</evidence>
<reference evidence="4" key="2">
    <citation type="submission" date="2024-01" db="EMBL/GenBank/DDBJ databases">
        <title>Comparative genomics of Cryptococcus and Kwoniella reveals pathogenesis evolution and contrasting modes of karyotype evolution via chromosome fusion or intercentromeric recombination.</title>
        <authorList>
            <person name="Coelho M.A."/>
            <person name="David-Palma M."/>
            <person name="Shea T."/>
            <person name="Bowers K."/>
            <person name="McGinley-Smith S."/>
            <person name="Mohammad A.W."/>
            <person name="Gnirke A."/>
            <person name="Yurkov A.M."/>
            <person name="Nowrousian M."/>
            <person name="Sun S."/>
            <person name="Cuomo C.A."/>
            <person name="Heitman J."/>
        </authorList>
    </citation>
    <scope>NUCLEOTIDE SEQUENCE</scope>
    <source>
        <strain evidence="4">CBS 12478</strain>
    </source>
</reference>
<evidence type="ECO:0000259" key="2">
    <source>
        <dbReference type="Pfam" id="PF00326"/>
    </source>
</evidence>